<dbReference type="PROSITE" id="PS51257">
    <property type="entry name" value="PROKAR_LIPOPROTEIN"/>
    <property type="match status" value="1"/>
</dbReference>
<keyword evidence="1" id="KW-0472">Membrane</keyword>
<name>A0A2H0V6D1_9BACT</name>
<proteinExistence type="predicted"/>
<comment type="caution">
    <text evidence="2">The sequence shown here is derived from an EMBL/GenBank/DDBJ whole genome shotgun (WGS) entry which is preliminary data.</text>
</comment>
<evidence type="ECO:0000313" key="3">
    <source>
        <dbReference type="Proteomes" id="UP000229901"/>
    </source>
</evidence>
<evidence type="ECO:0000313" key="2">
    <source>
        <dbReference type="EMBL" id="PIR94622.1"/>
    </source>
</evidence>
<keyword evidence="1" id="KW-0812">Transmembrane</keyword>
<reference evidence="3" key="1">
    <citation type="submission" date="2017-09" db="EMBL/GenBank/DDBJ databases">
        <title>Depth-based differentiation of microbial function through sediment-hosted aquifers and enrichment of novel symbionts in the deep terrestrial subsurface.</title>
        <authorList>
            <person name="Probst A.J."/>
            <person name="Ladd B."/>
            <person name="Jarett J.K."/>
            <person name="Geller-Mcgrath D.E."/>
            <person name="Sieber C.M.K."/>
            <person name="Emerson J.B."/>
            <person name="Anantharaman K."/>
            <person name="Thomas B.C."/>
            <person name="Malmstrom R."/>
            <person name="Stieglmeier M."/>
            <person name="Klingl A."/>
            <person name="Woyke T."/>
            <person name="Ryan C.M."/>
            <person name="Banfield J.F."/>
        </authorList>
    </citation>
    <scope>NUCLEOTIDE SEQUENCE [LARGE SCALE GENOMIC DNA]</scope>
</reference>
<dbReference type="AlphaFoldDB" id="A0A2H0V6D1"/>
<organism evidence="2 3">
    <name type="scientific">Candidatus Falkowbacteria bacterium CG10_big_fil_rev_8_21_14_0_10_39_11</name>
    <dbReference type="NCBI Taxonomy" id="1974565"/>
    <lineage>
        <taxon>Bacteria</taxon>
        <taxon>Candidatus Falkowiibacteriota</taxon>
    </lineage>
</organism>
<keyword evidence="1" id="KW-1133">Transmembrane helix</keyword>
<gene>
    <name evidence="2" type="ORF">COT97_00520</name>
</gene>
<evidence type="ECO:0000256" key="1">
    <source>
        <dbReference type="SAM" id="Phobius"/>
    </source>
</evidence>
<dbReference type="EMBL" id="PFAP01000002">
    <property type="protein sequence ID" value="PIR94622.1"/>
    <property type="molecule type" value="Genomic_DNA"/>
</dbReference>
<feature type="transmembrane region" description="Helical" evidence="1">
    <location>
        <begin position="43"/>
        <end position="67"/>
    </location>
</feature>
<accession>A0A2H0V6D1</accession>
<dbReference type="Proteomes" id="UP000229901">
    <property type="component" value="Unassembled WGS sequence"/>
</dbReference>
<sequence>MKLKTWGKSSLMIAILLMMLSMTSCQMEHCAAHLIGMIIGSLLFFWLCCIIPIVGPTIGIVLIIGVWSDDCNNDRSLTQTQCGCSAACDEYDYPQEQKLLYEDEEGPDPVDGTAF</sequence>
<protein>
    <submittedName>
        <fullName evidence="2">Uncharacterized protein</fullName>
    </submittedName>
</protein>